<evidence type="ECO:0000313" key="8">
    <source>
        <dbReference type="Proteomes" id="UP001271007"/>
    </source>
</evidence>
<dbReference type="AlphaFoldDB" id="A0AAJ0DA32"/>
<feature type="compositionally biased region" description="Acidic residues" evidence="5">
    <location>
        <begin position="380"/>
        <end position="409"/>
    </location>
</feature>
<feature type="domain" description="C3H1-type" evidence="6">
    <location>
        <begin position="287"/>
        <end position="313"/>
    </location>
</feature>
<dbReference type="Gene3D" id="4.10.1000.10">
    <property type="entry name" value="Zinc finger, CCCH-type"/>
    <property type="match status" value="1"/>
</dbReference>
<dbReference type="Pfam" id="PF00642">
    <property type="entry name" value="zf-CCCH"/>
    <property type="match status" value="1"/>
</dbReference>
<evidence type="ECO:0000256" key="5">
    <source>
        <dbReference type="SAM" id="MobiDB-lite"/>
    </source>
</evidence>
<reference evidence="7" key="1">
    <citation type="submission" date="2023-04" db="EMBL/GenBank/DDBJ databases">
        <title>Black Yeasts Isolated from many extreme environments.</title>
        <authorList>
            <person name="Coleine C."/>
            <person name="Stajich J.E."/>
            <person name="Selbmann L."/>
        </authorList>
    </citation>
    <scope>NUCLEOTIDE SEQUENCE</scope>
    <source>
        <strain evidence="7">CCFEE 5312</strain>
    </source>
</reference>
<proteinExistence type="predicted"/>
<feature type="domain" description="C3H1-type" evidence="6">
    <location>
        <begin position="264"/>
        <end position="286"/>
    </location>
</feature>
<sequence length="430" mass="48198">MEETIEELQARIAAVQGKIDVHKQQHVPPPTQYHRPYHPYPTAYRGAPRWAPYGRGRGNGRGRYAPPVKNRTLVLNGAKPPTNELALPTPVKKEAPQHDNFVATHTHQLVNKDAYDRHQHRKEQLRATRRQQINQTERTALIQHTASQGGRKLLIEGIRFRLRDDGSKLVRISGATLQPLHKSNELNTTDTTTTNKVTPKMVKVADVAFFRTKNGNLVRASAVKNLTRNTNRATKRQCEHFTKHGKCPFGRSCRFAHDPDKVAICPAFLKSNCTAGEYCDLSHVMSINRVPACIHFLRGNCTNDACRYPHVNVSPSAPVCAPFARLGYCANNDCDKRHVFECPDYANKGKCADTKCALPHPVRAHVLRKAAAKQAKVGSEDESDISSDEEDQTDTGFEDIDSDEAEDVIMGENHDYGHELTQQQDFVSFS</sequence>
<keyword evidence="2 4" id="KW-0863">Zinc-finger</keyword>
<feature type="domain" description="C3H1-type" evidence="6">
    <location>
        <begin position="314"/>
        <end position="341"/>
    </location>
</feature>
<protein>
    <recommendedName>
        <fullName evidence="6">C3H1-type domain-containing protein</fullName>
    </recommendedName>
</protein>
<feature type="compositionally biased region" description="Polar residues" evidence="5">
    <location>
        <begin position="420"/>
        <end position="430"/>
    </location>
</feature>
<feature type="domain" description="C3H1-type" evidence="6">
    <location>
        <begin position="232"/>
        <end position="260"/>
    </location>
</feature>
<dbReference type="EMBL" id="JAWDJX010000035">
    <property type="protein sequence ID" value="KAK3050025.1"/>
    <property type="molecule type" value="Genomic_DNA"/>
</dbReference>
<dbReference type="GO" id="GO:0008270">
    <property type="term" value="F:zinc ion binding"/>
    <property type="evidence" value="ECO:0007669"/>
    <property type="project" value="UniProtKB-KW"/>
</dbReference>
<keyword evidence="3 4" id="KW-0862">Zinc</keyword>
<dbReference type="InterPro" id="IPR000571">
    <property type="entry name" value="Znf_CCCH"/>
</dbReference>
<name>A0AAJ0DA32_9PEZI</name>
<comment type="caution">
    <text evidence="7">The sequence shown here is derived from an EMBL/GenBank/DDBJ whole genome shotgun (WGS) entry which is preliminary data.</text>
</comment>
<evidence type="ECO:0000256" key="4">
    <source>
        <dbReference type="PROSITE-ProRule" id="PRU00723"/>
    </source>
</evidence>
<dbReference type="PROSITE" id="PS50103">
    <property type="entry name" value="ZF_C3H1"/>
    <property type="match status" value="4"/>
</dbReference>
<evidence type="ECO:0000256" key="3">
    <source>
        <dbReference type="ARBA" id="ARBA00022833"/>
    </source>
</evidence>
<feature type="zinc finger region" description="C3H1-type" evidence="4">
    <location>
        <begin position="264"/>
        <end position="286"/>
    </location>
</feature>
<evidence type="ECO:0000259" key="6">
    <source>
        <dbReference type="PROSITE" id="PS50103"/>
    </source>
</evidence>
<accession>A0AAJ0DA32</accession>
<keyword evidence="1 4" id="KW-0479">Metal-binding</keyword>
<feature type="zinc finger region" description="C3H1-type" evidence="4">
    <location>
        <begin position="232"/>
        <end position="260"/>
    </location>
</feature>
<dbReference type="GO" id="GO:0005634">
    <property type="term" value="C:nucleus"/>
    <property type="evidence" value="ECO:0007669"/>
    <property type="project" value="TreeGrafter"/>
</dbReference>
<keyword evidence="8" id="KW-1185">Reference proteome</keyword>
<evidence type="ECO:0000313" key="7">
    <source>
        <dbReference type="EMBL" id="KAK3050025.1"/>
    </source>
</evidence>
<feature type="zinc finger region" description="C3H1-type" evidence="4">
    <location>
        <begin position="314"/>
        <end position="341"/>
    </location>
</feature>
<dbReference type="PANTHER" id="PTHR46156:SF1">
    <property type="entry name" value="ZINC FINGER CCCH DOMAIN-CONTAINING PROTEIN 3"/>
    <property type="match status" value="1"/>
</dbReference>
<dbReference type="Proteomes" id="UP001271007">
    <property type="component" value="Unassembled WGS sequence"/>
</dbReference>
<gene>
    <name evidence="7" type="ORF">LTR09_008680</name>
</gene>
<organism evidence="7 8">
    <name type="scientific">Extremus antarcticus</name>
    <dbReference type="NCBI Taxonomy" id="702011"/>
    <lineage>
        <taxon>Eukaryota</taxon>
        <taxon>Fungi</taxon>
        <taxon>Dikarya</taxon>
        <taxon>Ascomycota</taxon>
        <taxon>Pezizomycotina</taxon>
        <taxon>Dothideomycetes</taxon>
        <taxon>Dothideomycetidae</taxon>
        <taxon>Mycosphaerellales</taxon>
        <taxon>Extremaceae</taxon>
        <taxon>Extremus</taxon>
    </lineage>
</organism>
<feature type="zinc finger region" description="C3H1-type" evidence="4">
    <location>
        <begin position="287"/>
        <end position="313"/>
    </location>
</feature>
<dbReference type="SUPFAM" id="SSF90229">
    <property type="entry name" value="CCCH zinc finger"/>
    <property type="match status" value="1"/>
</dbReference>
<dbReference type="SMART" id="SM00356">
    <property type="entry name" value="ZnF_C3H1"/>
    <property type="match status" value="4"/>
</dbReference>
<evidence type="ECO:0000256" key="1">
    <source>
        <dbReference type="ARBA" id="ARBA00022723"/>
    </source>
</evidence>
<dbReference type="PANTHER" id="PTHR46156">
    <property type="entry name" value="CCCH ZINGC FINGER"/>
    <property type="match status" value="1"/>
</dbReference>
<feature type="region of interest" description="Disordered" evidence="5">
    <location>
        <begin position="373"/>
        <end position="430"/>
    </location>
</feature>
<dbReference type="InterPro" id="IPR036855">
    <property type="entry name" value="Znf_CCCH_sf"/>
</dbReference>
<dbReference type="FunFam" id="4.10.1000.10:FF:000035">
    <property type="entry name" value="CCCH zinc finger protein, variant"/>
    <property type="match status" value="1"/>
</dbReference>
<evidence type="ECO:0000256" key="2">
    <source>
        <dbReference type="ARBA" id="ARBA00022771"/>
    </source>
</evidence>